<evidence type="ECO:0000313" key="2">
    <source>
        <dbReference type="EMBL" id="VVM04892.1"/>
    </source>
</evidence>
<dbReference type="PANTHER" id="PTHR34203">
    <property type="entry name" value="METHYLTRANSFERASE, FKBM FAMILY PROTEIN"/>
    <property type="match status" value="1"/>
</dbReference>
<dbReference type="InterPro" id="IPR006342">
    <property type="entry name" value="FkbM_mtfrase"/>
</dbReference>
<dbReference type="Proteomes" id="UP000381693">
    <property type="component" value="Unassembled WGS sequence"/>
</dbReference>
<proteinExistence type="predicted"/>
<dbReference type="Gene3D" id="3.40.50.150">
    <property type="entry name" value="Vaccinia Virus protein VP39"/>
    <property type="match status" value="1"/>
</dbReference>
<dbReference type="InterPro" id="IPR029063">
    <property type="entry name" value="SAM-dependent_MTases_sf"/>
</dbReference>
<feature type="non-terminal residue" evidence="2">
    <location>
        <position position="1"/>
    </location>
</feature>
<accession>A0A5E6M7I7</accession>
<feature type="domain" description="Methyltransferase FkbM" evidence="1">
    <location>
        <begin position="82"/>
        <end position="246"/>
    </location>
</feature>
<gene>
    <name evidence="2" type="primary">fkbM</name>
    <name evidence="2" type="ORF">MAMC_00268</name>
</gene>
<evidence type="ECO:0000313" key="3">
    <source>
        <dbReference type="Proteomes" id="UP000381693"/>
    </source>
</evidence>
<dbReference type="EMBL" id="CABFUZ020000056">
    <property type="protein sequence ID" value="VVM04892.1"/>
    <property type="molecule type" value="Genomic_DNA"/>
</dbReference>
<dbReference type="NCBIfam" id="TIGR01444">
    <property type="entry name" value="fkbM_fam"/>
    <property type="match status" value="1"/>
</dbReference>
<comment type="caution">
    <text evidence="2">The sequence shown here is derived from an EMBL/GenBank/DDBJ whole genome shotgun (WGS) entry which is preliminary data.</text>
</comment>
<dbReference type="SUPFAM" id="SSF53335">
    <property type="entry name" value="S-adenosyl-L-methionine-dependent methyltransferases"/>
    <property type="match status" value="1"/>
</dbReference>
<protein>
    <submittedName>
        <fullName evidence="2">Partial 31-O-methyltransferase</fullName>
    </submittedName>
</protein>
<sequence>AFPKKDHFLRSPRGTLSWLKAEWQGVVRRSGRRELLPGCCLEVHPVAELSYASYCCGGGEPECAAELLRFGRRCRPGMVFLDVGAHFGVFSLVALRLGGGGARAVAIEPSRQAIRVLRKQAALNGMLGQLEVVMAACSDRSGWISLVAEGPAAGHYLTPQRNRPASETQAVRAVTIDGLLAERGLRPTHLKIDVEGQEAAVLRGAESCLRGHRPLVFLELHNAFLRAAGEHPEAIVQFLEAMGYRLVEGESPGCFARDLARLVFEPREGA</sequence>
<dbReference type="InterPro" id="IPR052514">
    <property type="entry name" value="SAM-dependent_MTase"/>
</dbReference>
<reference evidence="2" key="1">
    <citation type="submission" date="2019-09" db="EMBL/GenBank/DDBJ databases">
        <authorList>
            <person name="Cremers G."/>
        </authorList>
    </citation>
    <scope>NUCLEOTIDE SEQUENCE [LARGE SCALE GENOMIC DNA]</scope>
    <source>
        <strain evidence="2">3B</strain>
    </source>
</reference>
<dbReference type="GO" id="GO:0008168">
    <property type="term" value="F:methyltransferase activity"/>
    <property type="evidence" value="ECO:0007669"/>
    <property type="project" value="UniProtKB-KW"/>
</dbReference>
<dbReference type="GO" id="GO:0032259">
    <property type="term" value="P:methylation"/>
    <property type="evidence" value="ECO:0007669"/>
    <property type="project" value="UniProtKB-KW"/>
</dbReference>
<organism evidence="2 3">
    <name type="scientific">Methylacidimicrobium cyclopophantes</name>
    <dbReference type="NCBI Taxonomy" id="1041766"/>
    <lineage>
        <taxon>Bacteria</taxon>
        <taxon>Pseudomonadati</taxon>
        <taxon>Verrucomicrobiota</taxon>
        <taxon>Methylacidimicrobium</taxon>
    </lineage>
</organism>
<name>A0A5E6M7I7_9BACT</name>
<dbReference type="RefSeq" id="WP_218579997.1">
    <property type="nucleotide sequence ID" value="NZ_CABFUZ020000056.1"/>
</dbReference>
<keyword evidence="3" id="KW-1185">Reference proteome</keyword>
<dbReference type="PANTHER" id="PTHR34203:SF15">
    <property type="entry name" value="SLL1173 PROTEIN"/>
    <property type="match status" value="1"/>
</dbReference>
<dbReference type="AlphaFoldDB" id="A0A5E6M7I7"/>
<evidence type="ECO:0000259" key="1">
    <source>
        <dbReference type="Pfam" id="PF05050"/>
    </source>
</evidence>
<dbReference type="Pfam" id="PF05050">
    <property type="entry name" value="Methyltransf_21"/>
    <property type="match status" value="1"/>
</dbReference>